<dbReference type="VEuPathDB" id="AmoebaDB:NAEGRDRAFT_73814"/>
<sequence>MRGYIFLLILVVLLLALAGCGNTQEPIRELHHFGLNYAVDTSKIVMYQLAVPNLHGTMTLDFDRNGKWSGNYSLTHSKINARFFFDAFESEMFSFDFTNLSCENVNSCKITVNTQRSILKNVDPYGMQIVGVRKDIVRNQLLKFDIQYENFGEFELTSNFTITFSQISETSFSFQYYMQGVIHPVSNMRASIPISFPRDVSYHVDEYKTSMSILLSFDNAPIIDKSQLSLSPKILLQTFFTGLIPNYYTSIYSFQLWKTDLNGRKLSQRISIPFTYDSSKGFERRVSFVSNSIFMDPETIQCAYLDPVTKSFVLDDNSHVLEVSAYGTIKNFVLQCSEFEFDEKFDIFMVGKQDDRKMRECRFGEDCAMSGNMLQYYNIMTDSKRLDNLVLKGDRMSEFGGSVIVNNENVTNYQRFASPITFQKPLSLKLVFSLNITNLNESNSKVSDNLLHLEYTNIIQPHVDPFSMRVTILDEKQNAFVLCQPDSPKLGEAVWSIDPFLTSTLKFITFGLWVYDTTTANLGDVVFVNYPRRIEYSLESSLSLIVYFEDVEIRDQAHRPYYIVNEIKDLTSPLRDDYNLIKSFKFEYREGLEIMDYDEGRIFQFLPSTQFLDSKGEEITLRFEEMTCAYLLKDSSTGEFTILEFSDDRTVLKQDENQNWKYELDCSEDIRETEFYVMLIARKFKRELQISRFGEMIVLDPRLITEFRSEWSPKDILQISVNPNSDLEGYYILNSKKVSDYQGFSIPQTIQKPLTILGVYELVQNSRSSNDEKMLNAIDVYLKKDSSIFNMDPLSFRLFKVDIDTSSFQLIFDDKPFAGPWNFQDNLLVNREFTFAVCAFTSNKAEFGENYLISYSRLLTYNLSNDDFVSYTFENENDLTGSNFKMVHLNTQQTTIIDPISKEEYIPIYLFSISQNLMTFGLNSWREFSISNVNVDLDPNSVRCAYSLGQGFHISQTTKPLVIGNQVSMKCLDNIMVNSYNFTIIAKKMNYPPTPIPSPSIKPTPEPSIVPEPSIRPPTPIPSLQPAPVPSTYPEPPTPISSFDRENGINLGKDTSVSRIIKSGDSILYRISIRPNQQLSLSCASLMGKSMNIFIGQDFKPTHQKFTLQMNSNQVRSVENRSAQSQVIFIMVEGPSEGSSQIVLLPSVEKVENPENSPIRNESNGYSAFFAITALLTLMLIGSMFVTLGVFIYMRRKQQIISNMGKESYELILKERPNGDQVRASYYTEENL</sequence>
<feature type="region of interest" description="Disordered" evidence="1">
    <location>
        <begin position="996"/>
        <end position="1032"/>
    </location>
</feature>
<dbReference type="InParanoid" id="D2VXN6"/>
<name>D2VXN6_NAEGR</name>
<accession>D2VXN6</accession>
<evidence type="ECO:0000256" key="2">
    <source>
        <dbReference type="SAM" id="Phobius"/>
    </source>
</evidence>
<keyword evidence="2" id="KW-0472">Membrane</keyword>
<feature type="signal peptide" evidence="3">
    <location>
        <begin position="1"/>
        <end position="23"/>
    </location>
</feature>
<feature type="transmembrane region" description="Helical" evidence="2">
    <location>
        <begin position="1166"/>
        <end position="1194"/>
    </location>
</feature>
<evidence type="ECO:0000256" key="1">
    <source>
        <dbReference type="SAM" id="MobiDB-lite"/>
    </source>
</evidence>
<dbReference type="KEGG" id="ngr:NAEGRDRAFT_73814"/>
<protein>
    <submittedName>
        <fullName evidence="4">Predicted protein</fullName>
    </submittedName>
</protein>
<dbReference type="EMBL" id="GG738907">
    <property type="protein sequence ID" value="EFC38474.1"/>
    <property type="molecule type" value="Genomic_DNA"/>
</dbReference>
<evidence type="ECO:0000313" key="4">
    <source>
        <dbReference type="EMBL" id="EFC38474.1"/>
    </source>
</evidence>
<proteinExistence type="predicted"/>
<reference evidence="4 5" key="1">
    <citation type="journal article" date="2010" name="Cell">
        <title>The genome of Naegleria gruberi illuminates early eukaryotic versatility.</title>
        <authorList>
            <person name="Fritz-Laylin L.K."/>
            <person name="Prochnik S.E."/>
            <person name="Ginger M.L."/>
            <person name="Dacks J.B."/>
            <person name="Carpenter M.L."/>
            <person name="Field M.C."/>
            <person name="Kuo A."/>
            <person name="Paredez A."/>
            <person name="Chapman J."/>
            <person name="Pham J."/>
            <person name="Shu S."/>
            <person name="Neupane R."/>
            <person name="Cipriano M."/>
            <person name="Mancuso J."/>
            <person name="Tu H."/>
            <person name="Salamov A."/>
            <person name="Lindquist E."/>
            <person name="Shapiro H."/>
            <person name="Lucas S."/>
            <person name="Grigoriev I.V."/>
            <person name="Cande W.Z."/>
            <person name="Fulton C."/>
            <person name="Rokhsar D.S."/>
            <person name="Dawson S.C."/>
        </authorList>
    </citation>
    <scope>NUCLEOTIDE SEQUENCE [LARGE SCALE GENOMIC DNA]</scope>
    <source>
        <strain evidence="4 5">NEG-M</strain>
    </source>
</reference>
<dbReference type="PROSITE" id="PS51257">
    <property type="entry name" value="PROKAR_LIPOPROTEIN"/>
    <property type="match status" value="1"/>
</dbReference>
<evidence type="ECO:0000256" key="3">
    <source>
        <dbReference type="SAM" id="SignalP"/>
    </source>
</evidence>
<keyword evidence="5" id="KW-1185">Reference proteome</keyword>
<organism evidence="5">
    <name type="scientific">Naegleria gruberi</name>
    <name type="common">Amoeba</name>
    <dbReference type="NCBI Taxonomy" id="5762"/>
    <lineage>
        <taxon>Eukaryota</taxon>
        <taxon>Discoba</taxon>
        <taxon>Heterolobosea</taxon>
        <taxon>Tetramitia</taxon>
        <taxon>Eutetramitia</taxon>
        <taxon>Vahlkampfiidae</taxon>
        <taxon>Naegleria</taxon>
    </lineage>
</organism>
<evidence type="ECO:0000313" key="5">
    <source>
        <dbReference type="Proteomes" id="UP000006671"/>
    </source>
</evidence>
<feature type="chain" id="PRO_5003038452" evidence="3">
    <location>
        <begin position="24"/>
        <end position="1232"/>
    </location>
</feature>
<dbReference type="Proteomes" id="UP000006671">
    <property type="component" value="Unassembled WGS sequence"/>
</dbReference>
<gene>
    <name evidence="4" type="ORF">NAEGRDRAFT_73814</name>
</gene>
<keyword evidence="2" id="KW-1133">Transmembrane helix</keyword>
<dbReference type="AlphaFoldDB" id="D2VXN6"/>
<dbReference type="RefSeq" id="XP_002671218.1">
    <property type="nucleotide sequence ID" value="XM_002671172.1"/>
</dbReference>
<keyword evidence="2" id="KW-0812">Transmembrane</keyword>
<dbReference type="GeneID" id="8853907"/>
<keyword evidence="3" id="KW-0732">Signal</keyword>